<keyword evidence="2" id="KW-1185">Reference proteome</keyword>
<dbReference type="PANTHER" id="PTHR36587">
    <property type="entry name" value="EXPRESSION SITE-ASSOCIATED GENE 3 (ESAG3)-LIKE PROTEIN"/>
    <property type="match status" value="1"/>
</dbReference>
<accession>A0AAJ0LUQ3</accession>
<comment type="caution">
    <text evidence="1">The sequence shown here is derived from an EMBL/GenBank/DDBJ whole genome shotgun (WGS) entry which is preliminary data.</text>
</comment>
<reference evidence="1" key="1">
    <citation type="submission" date="2023-04" db="EMBL/GenBank/DDBJ databases">
        <title>Black Yeasts Isolated from many extreme environments.</title>
        <authorList>
            <person name="Coleine C."/>
            <person name="Stajich J.E."/>
            <person name="Selbmann L."/>
        </authorList>
    </citation>
    <scope>NUCLEOTIDE SEQUENCE</scope>
    <source>
        <strain evidence="1">CCFEE 5312</strain>
    </source>
</reference>
<gene>
    <name evidence="1" type="ORF">LTR09_003123</name>
</gene>
<dbReference type="PANTHER" id="PTHR36587:SF2">
    <property type="entry name" value="EXPRESSION SITE-ASSOCIATED GENE 3 (ESAG3)-LIKE PROTEIN"/>
    <property type="match status" value="1"/>
</dbReference>
<proteinExistence type="predicted"/>
<protein>
    <submittedName>
        <fullName evidence="1">Uncharacterized protein</fullName>
    </submittedName>
</protein>
<evidence type="ECO:0000313" key="1">
    <source>
        <dbReference type="EMBL" id="KAK3055889.1"/>
    </source>
</evidence>
<sequence length="469" mass="53068">MFSLPRHATVTATAIVVAATFLFAFLTSSLPSKFQDTLHSFRAAPAETRQLHYLLPATAANLNFCRLLLTSTITGYPEPILIGWEGHGKYDGAQSHLFKISETLAYLRTLPASNDDDLVLLVDAYDVVMLMPPEVMISRYFDLLETSNDRLRHEKIYGEHHGGDEISNTLFWGPDKTCWPGGADRAACWAVPEVPMHPKAFGPDTDSWMVLARPRWLNSGTLIGPVKHMRDMFNATMTMVEREYDSDYRDHNSDQYYFQDVWAEQEVERIRRRDGGIRPPVISHNDAGEEIRAKVPDIQKGQRTEYHISIDYSSSLFQTAAGYTEYLVWMTFNHTTDAPTTGPPRRRRLDEVTLPSDLENCTPPFEVSETVDDSVRDGLPNKSWKDVLLGVNVVTQRVFPLLHYTGDKVRCPAVMPTTSLLDEGANEYRDSVTAGGLTCGFIRTQKLCLKQEIRYRKVSQKTSLRPLAE</sequence>
<dbReference type="EMBL" id="JAWDJX010000007">
    <property type="protein sequence ID" value="KAK3055889.1"/>
    <property type="molecule type" value="Genomic_DNA"/>
</dbReference>
<evidence type="ECO:0000313" key="2">
    <source>
        <dbReference type="Proteomes" id="UP001271007"/>
    </source>
</evidence>
<name>A0AAJ0LUQ3_9PEZI</name>
<dbReference type="AlphaFoldDB" id="A0AAJ0LUQ3"/>
<organism evidence="1 2">
    <name type="scientific">Extremus antarcticus</name>
    <dbReference type="NCBI Taxonomy" id="702011"/>
    <lineage>
        <taxon>Eukaryota</taxon>
        <taxon>Fungi</taxon>
        <taxon>Dikarya</taxon>
        <taxon>Ascomycota</taxon>
        <taxon>Pezizomycotina</taxon>
        <taxon>Dothideomycetes</taxon>
        <taxon>Dothideomycetidae</taxon>
        <taxon>Mycosphaerellales</taxon>
        <taxon>Extremaceae</taxon>
        <taxon>Extremus</taxon>
    </lineage>
</organism>
<dbReference type="CDD" id="cd22997">
    <property type="entry name" value="GT_LH"/>
    <property type="match status" value="1"/>
</dbReference>
<dbReference type="Proteomes" id="UP001271007">
    <property type="component" value="Unassembled WGS sequence"/>
</dbReference>